<gene>
    <name evidence="2" type="ORF">DKY63_07375</name>
</gene>
<protein>
    <submittedName>
        <fullName evidence="2">Uncharacterized protein</fullName>
    </submittedName>
</protein>
<accession>A0A2Z4RF08</accession>
<reference evidence="2 3" key="1">
    <citation type="submission" date="2018-05" db="EMBL/GenBank/DDBJ databases">
        <title>Whole genome sequence of Pseudomonas putida JBC17.</title>
        <authorList>
            <person name="Lee Y.H."/>
            <person name="David K."/>
        </authorList>
    </citation>
    <scope>NUCLEOTIDE SEQUENCE [LARGE SCALE GENOMIC DNA]</scope>
    <source>
        <strain evidence="2 3">JBC17</strain>
    </source>
</reference>
<sequence length="72" mass="7686">MVVNDNAGSLTPRGVPSSIASRLAPTGGAGKKKPSLRTAGKKSTRCMASVLRQPGYRFMTPRRRFVSKPAAR</sequence>
<evidence type="ECO:0000256" key="1">
    <source>
        <dbReference type="SAM" id="MobiDB-lite"/>
    </source>
</evidence>
<name>A0A2Z4RF08_PSEPU</name>
<dbReference type="OrthoDB" id="9978681at2"/>
<dbReference type="EMBL" id="CP029693">
    <property type="protein sequence ID" value="AWY39730.1"/>
    <property type="molecule type" value="Genomic_DNA"/>
</dbReference>
<feature type="compositionally biased region" description="Basic residues" evidence="1">
    <location>
        <begin position="30"/>
        <end position="44"/>
    </location>
</feature>
<organism evidence="2 3">
    <name type="scientific">Pseudomonas putida</name>
    <name type="common">Arthrobacter siderocapsulatus</name>
    <dbReference type="NCBI Taxonomy" id="303"/>
    <lineage>
        <taxon>Bacteria</taxon>
        <taxon>Pseudomonadati</taxon>
        <taxon>Pseudomonadota</taxon>
        <taxon>Gammaproteobacteria</taxon>
        <taxon>Pseudomonadales</taxon>
        <taxon>Pseudomonadaceae</taxon>
        <taxon>Pseudomonas</taxon>
    </lineage>
</organism>
<dbReference type="Proteomes" id="UP000250299">
    <property type="component" value="Chromosome"/>
</dbReference>
<feature type="region of interest" description="Disordered" evidence="1">
    <location>
        <begin position="1"/>
        <end position="46"/>
    </location>
</feature>
<proteinExistence type="predicted"/>
<evidence type="ECO:0000313" key="3">
    <source>
        <dbReference type="Proteomes" id="UP000250299"/>
    </source>
</evidence>
<dbReference type="AlphaFoldDB" id="A0A2Z4RF08"/>
<evidence type="ECO:0000313" key="2">
    <source>
        <dbReference type="EMBL" id="AWY39730.1"/>
    </source>
</evidence>